<dbReference type="AlphaFoldDB" id="A0A227P3K6"/>
<dbReference type="Proteomes" id="UP000214684">
    <property type="component" value="Unassembled WGS sequence"/>
</dbReference>
<accession>A0A227P3K6</accession>
<dbReference type="GO" id="GO:0019878">
    <property type="term" value="P:lysine biosynthetic process via aminoadipic acid"/>
    <property type="evidence" value="ECO:0007669"/>
    <property type="project" value="TreeGrafter"/>
</dbReference>
<evidence type="ECO:0000259" key="3">
    <source>
        <dbReference type="Pfam" id="PF01648"/>
    </source>
</evidence>
<organism evidence="4 5">
    <name type="scientific">Flavobacterium araucananum</name>
    <dbReference type="NCBI Taxonomy" id="946678"/>
    <lineage>
        <taxon>Bacteria</taxon>
        <taxon>Pseudomonadati</taxon>
        <taxon>Bacteroidota</taxon>
        <taxon>Flavobacteriia</taxon>
        <taxon>Flavobacteriales</taxon>
        <taxon>Flavobacteriaceae</taxon>
        <taxon>Flavobacterium</taxon>
    </lineage>
</organism>
<comment type="similarity">
    <text evidence="1">Belongs to the P-Pant transferase superfamily. Gsp/Sfp/HetI/AcpT family.</text>
</comment>
<dbReference type="PANTHER" id="PTHR12215:SF10">
    <property type="entry name" value="L-AMINOADIPATE-SEMIALDEHYDE DEHYDROGENASE-PHOSPHOPANTETHEINYL TRANSFERASE"/>
    <property type="match status" value="1"/>
</dbReference>
<proteinExistence type="inferred from homology"/>
<dbReference type="GO" id="GO:0005829">
    <property type="term" value="C:cytosol"/>
    <property type="evidence" value="ECO:0007669"/>
    <property type="project" value="TreeGrafter"/>
</dbReference>
<dbReference type="GO" id="GO:0008897">
    <property type="term" value="F:holo-[acyl-carrier-protein] synthase activity"/>
    <property type="evidence" value="ECO:0007669"/>
    <property type="project" value="InterPro"/>
</dbReference>
<reference evidence="4 5" key="1">
    <citation type="submission" date="2016-11" db="EMBL/GenBank/DDBJ databases">
        <title>Whole genomes of Flavobacteriaceae.</title>
        <authorList>
            <person name="Stine C."/>
            <person name="Li C."/>
            <person name="Tadesse D."/>
        </authorList>
    </citation>
    <scope>NUCLEOTIDE SEQUENCE [LARGE SCALE GENOMIC DNA]</scope>
    <source>
        <strain evidence="4 5">DSM 24704</strain>
    </source>
</reference>
<dbReference type="OrthoDB" id="5604224at2"/>
<dbReference type="RefSeq" id="WP_089480451.1">
    <property type="nucleotide sequence ID" value="NZ_MUGS01000032.1"/>
</dbReference>
<dbReference type="InterPro" id="IPR037143">
    <property type="entry name" value="4-PPantetheinyl_Trfase_dom_sf"/>
</dbReference>
<name>A0A227P3K6_9FLAO</name>
<evidence type="ECO:0000313" key="4">
    <source>
        <dbReference type="EMBL" id="OXG04302.1"/>
    </source>
</evidence>
<comment type="caution">
    <text evidence="4">The sequence shown here is derived from an EMBL/GenBank/DDBJ whole genome shotgun (WGS) entry which is preliminary data.</text>
</comment>
<dbReference type="SUPFAM" id="SSF56214">
    <property type="entry name" value="4'-phosphopantetheinyl transferase"/>
    <property type="match status" value="2"/>
</dbReference>
<evidence type="ECO:0000256" key="2">
    <source>
        <dbReference type="ARBA" id="ARBA00022679"/>
    </source>
</evidence>
<gene>
    <name evidence="4" type="ORF">B0A64_15700</name>
</gene>
<keyword evidence="5" id="KW-1185">Reference proteome</keyword>
<dbReference type="EMBL" id="MUGS01000032">
    <property type="protein sequence ID" value="OXG04302.1"/>
    <property type="molecule type" value="Genomic_DNA"/>
</dbReference>
<dbReference type="GO" id="GO:0000287">
    <property type="term" value="F:magnesium ion binding"/>
    <property type="evidence" value="ECO:0007669"/>
    <property type="project" value="InterPro"/>
</dbReference>
<evidence type="ECO:0000313" key="5">
    <source>
        <dbReference type="Proteomes" id="UP000214684"/>
    </source>
</evidence>
<evidence type="ECO:0000256" key="1">
    <source>
        <dbReference type="ARBA" id="ARBA00010990"/>
    </source>
</evidence>
<dbReference type="InterPro" id="IPR008278">
    <property type="entry name" value="4-PPantetheinyl_Trfase_dom"/>
</dbReference>
<dbReference type="PANTHER" id="PTHR12215">
    <property type="entry name" value="PHOSPHOPANTETHEINE TRANSFERASE"/>
    <property type="match status" value="1"/>
</dbReference>
<feature type="domain" description="4'-phosphopantetheinyl transferase" evidence="3">
    <location>
        <begin position="115"/>
        <end position="195"/>
    </location>
</feature>
<sequence>MYNFIIEKHILIDSNTQIYLINIENNKVDYIDKSIIPLNQIEEISWYKFKIDSDKRLLARVFLYKYLEVRYNIMNFELGINEYEKPFLQVDPSINFSFSYSKNYILIGISKGKKIGVDIEYINPKFNINEIAKEIMCESELEWFNSYKDSSLQRIYFFQLFSAKESIIKAFGVGLFFNVKKINTLDKRIFKYKNTQFEYKELGLWDEYSLAVSIEKDNNE</sequence>
<dbReference type="Gene3D" id="3.90.470.20">
    <property type="entry name" value="4'-phosphopantetheinyl transferase domain"/>
    <property type="match status" value="2"/>
</dbReference>
<dbReference type="InterPro" id="IPR050559">
    <property type="entry name" value="P-Pant_transferase_sf"/>
</dbReference>
<keyword evidence="2" id="KW-0808">Transferase</keyword>
<protein>
    <recommendedName>
        <fullName evidence="3">4'-phosphopantetheinyl transferase domain-containing protein</fullName>
    </recommendedName>
</protein>
<dbReference type="Pfam" id="PF01648">
    <property type="entry name" value="ACPS"/>
    <property type="match status" value="1"/>
</dbReference>